<reference evidence="2 3" key="1">
    <citation type="submission" date="2018-11" db="EMBL/GenBank/DDBJ databases">
        <title>Rhodococcus spongicola sp. nov. and Rhodococcus xishaensis sp. nov. from marine sponges.</title>
        <authorList>
            <person name="Li L."/>
            <person name="Lin H.W."/>
        </authorList>
    </citation>
    <scope>NUCLEOTIDE SEQUENCE [LARGE SCALE GENOMIC DNA]</scope>
    <source>
        <strain evidence="2 3">LHW50502</strain>
    </source>
</reference>
<dbReference type="PROSITE" id="PS50943">
    <property type="entry name" value="HTH_CROC1"/>
    <property type="match status" value="1"/>
</dbReference>
<gene>
    <name evidence="2" type="ORF">EF834_03780</name>
</gene>
<dbReference type="AlphaFoldDB" id="A0A438B6F4"/>
<dbReference type="SUPFAM" id="SSF47413">
    <property type="entry name" value="lambda repressor-like DNA-binding domains"/>
    <property type="match status" value="1"/>
</dbReference>
<evidence type="ECO:0000313" key="3">
    <source>
        <dbReference type="Proteomes" id="UP000284333"/>
    </source>
</evidence>
<evidence type="ECO:0000259" key="1">
    <source>
        <dbReference type="PROSITE" id="PS50943"/>
    </source>
</evidence>
<keyword evidence="3" id="KW-1185">Reference proteome</keyword>
<dbReference type="Proteomes" id="UP000284333">
    <property type="component" value="Unassembled WGS sequence"/>
</dbReference>
<dbReference type="CDD" id="cd00093">
    <property type="entry name" value="HTH_XRE"/>
    <property type="match status" value="1"/>
</dbReference>
<comment type="caution">
    <text evidence="2">The sequence shown here is derived from an EMBL/GenBank/DDBJ whole genome shotgun (WGS) entry which is preliminary data.</text>
</comment>
<dbReference type="GO" id="GO:0003677">
    <property type="term" value="F:DNA binding"/>
    <property type="evidence" value="ECO:0007669"/>
    <property type="project" value="InterPro"/>
</dbReference>
<accession>A0A438B6F4</accession>
<dbReference type="RefSeq" id="WP_127945851.1">
    <property type="nucleotide sequence ID" value="NZ_RKLN01000001.1"/>
</dbReference>
<dbReference type="InterPro" id="IPR010982">
    <property type="entry name" value="Lambda_DNA-bd_dom_sf"/>
</dbReference>
<feature type="domain" description="HTH cro/C1-type" evidence="1">
    <location>
        <begin position="13"/>
        <end position="67"/>
    </location>
</feature>
<dbReference type="SMART" id="SM00530">
    <property type="entry name" value="HTH_XRE"/>
    <property type="match status" value="1"/>
</dbReference>
<dbReference type="OrthoDB" id="3608749at2"/>
<name>A0A438B6F4_9NOCA</name>
<organism evidence="2 3">
    <name type="scientific">Rhodococcus spongiicola</name>
    <dbReference type="NCBI Taxonomy" id="2487352"/>
    <lineage>
        <taxon>Bacteria</taxon>
        <taxon>Bacillati</taxon>
        <taxon>Actinomycetota</taxon>
        <taxon>Actinomycetes</taxon>
        <taxon>Mycobacteriales</taxon>
        <taxon>Nocardiaceae</taxon>
        <taxon>Rhodococcus</taxon>
    </lineage>
</organism>
<dbReference type="PANTHER" id="PTHR35010">
    <property type="entry name" value="BLL4672 PROTEIN-RELATED"/>
    <property type="match status" value="1"/>
</dbReference>
<dbReference type="Pfam" id="PF13560">
    <property type="entry name" value="HTH_31"/>
    <property type="match status" value="1"/>
</dbReference>
<dbReference type="InterPro" id="IPR001387">
    <property type="entry name" value="Cro/C1-type_HTH"/>
</dbReference>
<dbReference type="Gene3D" id="1.10.260.40">
    <property type="entry name" value="lambda repressor-like DNA-binding domains"/>
    <property type="match status" value="1"/>
</dbReference>
<dbReference type="PANTHER" id="PTHR35010:SF2">
    <property type="entry name" value="BLL4672 PROTEIN"/>
    <property type="match status" value="1"/>
</dbReference>
<evidence type="ECO:0000313" key="2">
    <source>
        <dbReference type="EMBL" id="RVW06538.1"/>
    </source>
</evidence>
<sequence>MDPLEAHTTGSLVQALRTKRRVTQRELGALAALSPHTIKALESNKRRPTEEVIDAIVQAMRLDIGEENYLRVLSKLPRRPMSTLATISDRHAIAVLSNSLTVTFATSAVEELLPGFGKDKNFVLWVFESDESKQVLGESWATVATLAVDLVRWRIAATHERKERRWAHTLLNRVSGNGAFRSRWERDNFADPMQALRTTITRPDRERVSMTMLVLELEGGQTALEWLP</sequence>
<proteinExistence type="predicted"/>
<dbReference type="EMBL" id="RKLN01000001">
    <property type="protein sequence ID" value="RVW06538.1"/>
    <property type="molecule type" value="Genomic_DNA"/>
</dbReference>
<protein>
    <submittedName>
        <fullName evidence="2">XRE family transcriptional regulator</fullName>
    </submittedName>
</protein>